<evidence type="ECO:0000256" key="5">
    <source>
        <dbReference type="ARBA" id="ARBA00022840"/>
    </source>
</evidence>
<comment type="function">
    <text evidence="8">Catalyzes the attachment of glutamate to tRNA(Glu) in a two-step reaction: glutamate is first activated by ATP to form Glu-AMP and then transferred to the acceptor end of tRNA(Glu).</text>
</comment>
<dbReference type="FunFam" id="3.40.50.620:FF:000045">
    <property type="entry name" value="Glutamate--tRNA ligase, mitochondrial"/>
    <property type="match status" value="1"/>
</dbReference>
<comment type="caution">
    <text evidence="11">The sequence shown here is derived from an EMBL/GenBank/DDBJ whole genome shotgun (WGS) entry which is preliminary data.</text>
</comment>
<evidence type="ECO:0000256" key="4">
    <source>
        <dbReference type="ARBA" id="ARBA00022741"/>
    </source>
</evidence>
<dbReference type="PANTHER" id="PTHR43311">
    <property type="entry name" value="GLUTAMATE--TRNA LIGASE"/>
    <property type="match status" value="1"/>
</dbReference>
<dbReference type="GO" id="GO:0004818">
    <property type="term" value="F:glutamate-tRNA ligase activity"/>
    <property type="evidence" value="ECO:0007669"/>
    <property type="project" value="UniProtKB-UniRule"/>
</dbReference>
<feature type="short sequence motif" description="'KMSKS' region" evidence="8">
    <location>
        <begin position="252"/>
        <end position="256"/>
    </location>
</feature>
<accession>A0A6I4VYV3</accession>
<keyword evidence="8" id="KW-0479">Metal-binding</keyword>
<comment type="similarity">
    <text evidence="1 8">Belongs to the class-I aminoacyl-tRNA synthetase family. Glutamate--tRNA ligase type 1 subfamily.</text>
</comment>
<evidence type="ECO:0000256" key="1">
    <source>
        <dbReference type="ARBA" id="ARBA00007894"/>
    </source>
</evidence>
<dbReference type="FunFam" id="1.10.10.350:FF:000002">
    <property type="entry name" value="Glutamate--tRNA ligase"/>
    <property type="match status" value="1"/>
</dbReference>
<evidence type="ECO:0000256" key="6">
    <source>
        <dbReference type="ARBA" id="ARBA00022917"/>
    </source>
</evidence>
<feature type="binding site" evidence="8">
    <location>
        <position position="255"/>
    </location>
    <ligand>
        <name>ATP</name>
        <dbReference type="ChEBI" id="CHEBI:30616"/>
    </ligand>
</feature>
<evidence type="ECO:0000256" key="8">
    <source>
        <dbReference type="HAMAP-Rule" id="MF_00022"/>
    </source>
</evidence>
<dbReference type="Gene3D" id="1.10.10.350">
    <property type="match status" value="1"/>
</dbReference>
<keyword evidence="6 8" id="KW-0648">Protein biosynthesis</keyword>
<gene>
    <name evidence="8" type="primary">gltX</name>
    <name evidence="11" type="ORF">GSM42_19990</name>
</gene>
<keyword evidence="12" id="KW-1185">Reference proteome</keyword>
<evidence type="ECO:0000256" key="7">
    <source>
        <dbReference type="ARBA" id="ARBA00023146"/>
    </source>
</evidence>
<dbReference type="PROSITE" id="PS00178">
    <property type="entry name" value="AA_TRNA_LIGASE_I"/>
    <property type="match status" value="1"/>
</dbReference>
<sequence length="498" mass="56881">MEMTVRVRFAPSPTGHLHIGGARTALFNYLFAKKLGGSYILRIEDTDTLRNKDDAEEKLIRAFRWLGLTWDEGPDVGGDYGPYRSMERLDTYQPFLDKLVSEEKAYPCFCTKEELEAEREAAQQNGQTPRYSGKCRHLTKEQVQAKIDANIPYVIRFAVTGDNEIQFQDHIRGDMSFQRADIEDFVICKSDGVPTYHFAVTIDDSLMEITHVIRGEEHLSNTPKHVLLFEAIGAPVPEFAHIPLILNENGKKLSKRDETILQFIEQYHDLGYLPDAVNNYLALLGWSPGGEYNEEEIFSLDKLIQLFSLDRINKAGAIFNQEKLSWVNSQYIKAIELDTLIVLCKPYLENDKEYQEYLRQNELDEEEANERTRELVALFQTGMSRISDIVPLIKLFTSENALYDEEANQVLIQEQVPAVLTSFATKINELAEYTPSEIKKALKAVQKETGYKGKQLFMPIRATTTGQVHGPDLNQTLYLLGKEKVLSRVNHVQKQVVS</sequence>
<evidence type="ECO:0000313" key="12">
    <source>
        <dbReference type="Proteomes" id="UP000430692"/>
    </source>
</evidence>
<evidence type="ECO:0000256" key="2">
    <source>
        <dbReference type="ARBA" id="ARBA00022490"/>
    </source>
</evidence>
<dbReference type="InterPro" id="IPR045462">
    <property type="entry name" value="aa-tRNA-synth_I_cd-bd"/>
</dbReference>
<dbReference type="PRINTS" id="PR00987">
    <property type="entry name" value="TRNASYNTHGLU"/>
</dbReference>
<evidence type="ECO:0000313" key="11">
    <source>
        <dbReference type="EMBL" id="MXQ55961.1"/>
    </source>
</evidence>
<comment type="subcellular location">
    <subcellularLocation>
        <location evidence="8">Cytoplasm</location>
    </subcellularLocation>
</comment>
<feature type="binding site" evidence="8">
    <location>
        <position position="110"/>
    </location>
    <ligand>
        <name>Zn(2+)</name>
        <dbReference type="ChEBI" id="CHEBI:29105"/>
    </ligand>
</feature>
<dbReference type="NCBIfam" id="TIGR00464">
    <property type="entry name" value="gltX_bact"/>
    <property type="match status" value="1"/>
</dbReference>
<organism evidence="11 12">
    <name type="scientific">Shimazuella alba</name>
    <dbReference type="NCBI Taxonomy" id="2690964"/>
    <lineage>
        <taxon>Bacteria</taxon>
        <taxon>Bacillati</taxon>
        <taxon>Bacillota</taxon>
        <taxon>Bacilli</taxon>
        <taxon>Bacillales</taxon>
        <taxon>Thermoactinomycetaceae</taxon>
        <taxon>Shimazuella</taxon>
    </lineage>
</organism>
<dbReference type="GO" id="GO:0005524">
    <property type="term" value="F:ATP binding"/>
    <property type="evidence" value="ECO:0007669"/>
    <property type="project" value="UniProtKB-UniRule"/>
</dbReference>
<dbReference type="GO" id="GO:0006424">
    <property type="term" value="P:glutamyl-tRNA aminoacylation"/>
    <property type="evidence" value="ECO:0007669"/>
    <property type="project" value="UniProtKB-UniRule"/>
</dbReference>
<dbReference type="CDD" id="cd00808">
    <property type="entry name" value="GluRS_core"/>
    <property type="match status" value="1"/>
</dbReference>
<dbReference type="InterPro" id="IPR014729">
    <property type="entry name" value="Rossmann-like_a/b/a_fold"/>
</dbReference>
<dbReference type="SUPFAM" id="SSF48163">
    <property type="entry name" value="An anticodon-binding domain of class I aminoacyl-tRNA synthetases"/>
    <property type="match status" value="1"/>
</dbReference>
<keyword evidence="5 8" id="KW-0067">ATP-binding</keyword>
<dbReference type="InterPro" id="IPR020751">
    <property type="entry name" value="aa-tRNA-synth_I_codon-bd_sub2"/>
</dbReference>
<dbReference type="HAMAP" id="MF_00022">
    <property type="entry name" value="Glu_tRNA_synth_type1"/>
    <property type="match status" value="1"/>
</dbReference>
<feature type="binding site" evidence="8">
    <location>
        <position position="108"/>
    </location>
    <ligand>
        <name>Zn(2+)</name>
        <dbReference type="ChEBI" id="CHEBI:29105"/>
    </ligand>
</feature>
<dbReference type="Pfam" id="PF00749">
    <property type="entry name" value="tRNA-synt_1c"/>
    <property type="match status" value="1"/>
</dbReference>
<evidence type="ECO:0000256" key="3">
    <source>
        <dbReference type="ARBA" id="ARBA00022598"/>
    </source>
</evidence>
<dbReference type="InterPro" id="IPR049940">
    <property type="entry name" value="GluQ/Sye"/>
</dbReference>
<keyword evidence="2 8" id="KW-0963">Cytoplasm</keyword>
<feature type="domain" description="Glutamyl/glutaminyl-tRNA synthetase class Ib catalytic" evidence="9">
    <location>
        <begin position="5"/>
        <end position="326"/>
    </location>
</feature>
<dbReference type="PANTHER" id="PTHR43311:SF2">
    <property type="entry name" value="GLUTAMATE--TRNA LIGASE, MITOCHONDRIAL-RELATED"/>
    <property type="match status" value="1"/>
</dbReference>
<evidence type="ECO:0000259" key="9">
    <source>
        <dbReference type="Pfam" id="PF00749"/>
    </source>
</evidence>
<comment type="subunit">
    <text evidence="8">Monomer.</text>
</comment>
<dbReference type="InterPro" id="IPR008925">
    <property type="entry name" value="aa_tRNA-synth_I_cd-bd_sf"/>
</dbReference>
<dbReference type="InterPro" id="IPR001412">
    <property type="entry name" value="aa-tRNA-synth_I_CS"/>
</dbReference>
<dbReference type="GO" id="GO:0000049">
    <property type="term" value="F:tRNA binding"/>
    <property type="evidence" value="ECO:0007669"/>
    <property type="project" value="InterPro"/>
</dbReference>
<feature type="binding site" evidence="8">
    <location>
        <position position="137"/>
    </location>
    <ligand>
        <name>Zn(2+)</name>
        <dbReference type="ChEBI" id="CHEBI:29105"/>
    </ligand>
</feature>
<dbReference type="InterPro" id="IPR000924">
    <property type="entry name" value="Glu/Gln-tRNA-synth"/>
</dbReference>
<dbReference type="InterPro" id="IPR020058">
    <property type="entry name" value="Glu/Gln-tRNA-synth_Ib_cat-dom"/>
</dbReference>
<evidence type="ECO:0000259" key="10">
    <source>
        <dbReference type="Pfam" id="PF19269"/>
    </source>
</evidence>
<dbReference type="AlphaFoldDB" id="A0A6I4VYV3"/>
<feature type="binding site" evidence="8">
    <location>
        <position position="135"/>
    </location>
    <ligand>
        <name>Zn(2+)</name>
        <dbReference type="ChEBI" id="CHEBI:29105"/>
    </ligand>
</feature>
<dbReference type="Proteomes" id="UP000430692">
    <property type="component" value="Unassembled WGS sequence"/>
</dbReference>
<comment type="cofactor">
    <cofactor evidence="8">
        <name>Zn(2+)</name>
        <dbReference type="ChEBI" id="CHEBI:29105"/>
    </cofactor>
    <text evidence="8">Binds 1 zinc ion per subunit.</text>
</comment>
<dbReference type="Pfam" id="PF19269">
    <property type="entry name" value="Anticodon_2"/>
    <property type="match status" value="1"/>
</dbReference>
<dbReference type="GO" id="GO:0008270">
    <property type="term" value="F:zinc ion binding"/>
    <property type="evidence" value="ECO:0007669"/>
    <property type="project" value="UniProtKB-UniRule"/>
</dbReference>
<protein>
    <recommendedName>
        <fullName evidence="8">Glutamate--tRNA ligase</fullName>
        <ecNumber evidence="8">6.1.1.17</ecNumber>
    </recommendedName>
    <alternativeName>
        <fullName evidence="8">Glutamyl-tRNA synthetase</fullName>
        <shortName evidence="8">GluRS</shortName>
    </alternativeName>
</protein>
<feature type="domain" description="Aminoacyl-tRNA synthetase class I anticodon-binding" evidence="10">
    <location>
        <begin position="343"/>
        <end position="491"/>
    </location>
</feature>
<dbReference type="EC" id="6.1.1.17" evidence="8"/>
<keyword evidence="3 8" id="KW-0436">Ligase</keyword>
<dbReference type="EMBL" id="WUUL01000024">
    <property type="protein sequence ID" value="MXQ55961.1"/>
    <property type="molecule type" value="Genomic_DNA"/>
</dbReference>
<proteinExistence type="inferred from homology"/>
<dbReference type="SUPFAM" id="SSF52374">
    <property type="entry name" value="Nucleotidylyl transferase"/>
    <property type="match status" value="1"/>
</dbReference>
<dbReference type="InterPro" id="IPR004527">
    <property type="entry name" value="Glu-tRNA-ligase_bac/mito"/>
</dbReference>
<keyword evidence="4 8" id="KW-0547">Nucleotide-binding</keyword>
<dbReference type="GO" id="GO:0005829">
    <property type="term" value="C:cytosol"/>
    <property type="evidence" value="ECO:0007669"/>
    <property type="project" value="TreeGrafter"/>
</dbReference>
<feature type="short sequence motif" description="'HIGH' region" evidence="8">
    <location>
        <begin position="11"/>
        <end position="21"/>
    </location>
</feature>
<comment type="catalytic activity">
    <reaction evidence="8">
        <text>tRNA(Glu) + L-glutamate + ATP = L-glutamyl-tRNA(Glu) + AMP + diphosphate</text>
        <dbReference type="Rhea" id="RHEA:23540"/>
        <dbReference type="Rhea" id="RHEA-COMP:9663"/>
        <dbReference type="Rhea" id="RHEA-COMP:9680"/>
        <dbReference type="ChEBI" id="CHEBI:29985"/>
        <dbReference type="ChEBI" id="CHEBI:30616"/>
        <dbReference type="ChEBI" id="CHEBI:33019"/>
        <dbReference type="ChEBI" id="CHEBI:78442"/>
        <dbReference type="ChEBI" id="CHEBI:78520"/>
        <dbReference type="ChEBI" id="CHEBI:456215"/>
        <dbReference type="EC" id="6.1.1.17"/>
    </reaction>
</comment>
<keyword evidence="7 8" id="KW-0030">Aminoacyl-tRNA synthetase</keyword>
<reference evidence="11 12" key="1">
    <citation type="submission" date="2019-12" db="EMBL/GenBank/DDBJ databases">
        <title>Whole-genome analyses of novel actinobacteria.</title>
        <authorList>
            <person name="Sahin N."/>
            <person name="Saygin H."/>
        </authorList>
    </citation>
    <scope>NUCLEOTIDE SEQUENCE [LARGE SCALE GENOMIC DNA]</scope>
    <source>
        <strain evidence="11 12">KC615</strain>
    </source>
</reference>
<keyword evidence="8" id="KW-0862">Zinc</keyword>
<name>A0A6I4VYV3_9BACL</name>
<dbReference type="RefSeq" id="WP_160803328.1">
    <property type="nucleotide sequence ID" value="NZ_WUUL01000024.1"/>
</dbReference>
<dbReference type="InterPro" id="IPR033910">
    <property type="entry name" value="GluRS_core"/>
</dbReference>
<dbReference type="Gene3D" id="3.40.50.620">
    <property type="entry name" value="HUPs"/>
    <property type="match status" value="1"/>
</dbReference>